<feature type="signal peptide" evidence="5">
    <location>
        <begin position="1"/>
        <end position="21"/>
    </location>
</feature>
<gene>
    <name evidence="7" type="ORF">Ato02nite_083370</name>
</gene>
<dbReference type="InterPro" id="IPR000709">
    <property type="entry name" value="Leu_Ile_Val-bd"/>
</dbReference>
<evidence type="ECO:0000256" key="1">
    <source>
        <dbReference type="ARBA" id="ARBA00010062"/>
    </source>
</evidence>
<dbReference type="Pfam" id="PF13458">
    <property type="entry name" value="Peripla_BP_6"/>
    <property type="match status" value="1"/>
</dbReference>
<keyword evidence="2" id="KW-0813">Transport</keyword>
<proteinExistence type="inferred from homology"/>
<dbReference type="InterPro" id="IPR051010">
    <property type="entry name" value="BCAA_transport"/>
</dbReference>
<protein>
    <submittedName>
        <fullName evidence="7">ABC transporter substrate-binding protein</fullName>
    </submittedName>
</protein>
<evidence type="ECO:0000313" key="8">
    <source>
        <dbReference type="Proteomes" id="UP000677082"/>
    </source>
</evidence>
<keyword evidence="3 5" id="KW-0732">Signal</keyword>
<dbReference type="GO" id="GO:0006865">
    <property type="term" value="P:amino acid transport"/>
    <property type="evidence" value="ECO:0007669"/>
    <property type="project" value="UniProtKB-KW"/>
</dbReference>
<dbReference type="PRINTS" id="PR00337">
    <property type="entry name" value="LEUILEVALBP"/>
</dbReference>
<sequence>MRRLSASFAAVLLLLSTACSSNDSSTTEDKLKVGLIVSLTGNYAPLGSEDKKSVELAVQQLNDAGGLLGKTVELIVRDDKSQPEQSVLSFNELKGSGVVAVIGSPFSNSALATIPQVDRAKIPYVSLTPADEQIKPIHPYVFVVPATSATYADRILQYYQSQKISKVAVAHDNRSSYANAGAAGMQAKAAQYGITLVAGEQFQTSTTEFGAVINNIKKSGAQALTVWATGPPAVAFAKQYATAGAGLPLMFTGAQASTLWLKPTGAAAEGVFVASSIAVVGDALPAGAQKTAIDELATPFTTQHGYPPPQFAADGYTGFKLLTAAVKSAGGTDPENIRTAFEALSLTTPNGTYRYSATDHAGLTAEYISINVVKAGKFEATDWAKGKLAAVAGG</sequence>
<dbReference type="Proteomes" id="UP000677082">
    <property type="component" value="Unassembled WGS sequence"/>
</dbReference>
<keyword evidence="4" id="KW-0029">Amino-acid transport</keyword>
<accession>A0A919WAC0</accession>
<evidence type="ECO:0000256" key="2">
    <source>
        <dbReference type="ARBA" id="ARBA00022448"/>
    </source>
</evidence>
<dbReference type="PROSITE" id="PS51257">
    <property type="entry name" value="PROKAR_LIPOPROTEIN"/>
    <property type="match status" value="1"/>
</dbReference>
<comment type="similarity">
    <text evidence="1">Belongs to the leucine-binding protein family.</text>
</comment>
<evidence type="ECO:0000313" key="7">
    <source>
        <dbReference type="EMBL" id="GIM96544.1"/>
    </source>
</evidence>
<dbReference type="EMBL" id="BOQN01000120">
    <property type="protein sequence ID" value="GIM96544.1"/>
    <property type="molecule type" value="Genomic_DNA"/>
</dbReference>
<organism evidence="7 8">
    <name type="scientific">Paractinoplanes toevensis</name>
    <dbReference type="NCBI Taxonomy" id="571911"/>
    <lineage>
        <taxon>Bacteria</taxon>
        <taxon>Bacillati</taxon>
        <taxon>Actinomycetota</taxon>
        <taxon>Actinomycetes</taxon>
        <taxon>Micromonosporales</taxon>
        <taxon>Micromonosporaceae</taxon>
        <taxon>Paractinoplanes</taxon>
    </lineage>
</organism>
<feature type="domain" description="Leucine-binding protein" evidence="6">
    <location>
        <begin position="31"/>
        <end position="364"/>
    </location>
</feature>
<dbReference type="PANTHER" id="PTHR30483:SF38">
    <property type="entry name" value="BLR7848 PROTEIN"/>
    <property type="match status" value="1"/>
</dbReference>
<dbReference type="Gene3D" id="3.40.50.2300">
    <property type="match status" value="2"/>
</dbReference>
<comment type="caution">
    <text evidence="7">The sequence shown here is derived from an EMBL/GenBank/DDBJ whole genome shotgun (WGS) entry which is preliminary data.</text>
</comment>
<evidence type="ECO:0000259" key="6">
    <source>
        <dbReference type="Pfam" id="PF13458"/>
    </source>
</evidence>
<evidence type="ECO:0000256" key="4">
    <source>
        <dbReference type="ARBA" id="ARBA00022970"/>
    </source>
</evidence>
<dbReference type="SUPFAM" id="SSF53822">
    <property type="entry name" value="Periplasmic binding protein-like I"/>
    <property type="match status" value="1"/>
</dbReference>
<dbReference type="PANTHER" id="PTHR30483">
    <property type="entry name" value="LEUCINE-SPECIFIC-BINDING PROTEIN"/>
    <property type="match status" value="1"/>
</dbReference>
<dbReference type="RefSeq" id="WP_213012219.1">
    <property type="nucleotide sequence ID" value="NZ_BOQN01000120.1"/>
</dbReference>
<keyword evidence="8" id="KW-1185">Reference proteome</keyword>
<dbReference type="CDD" id="cd06333">
    <property type="entry name" value="PBP1_ABC_RPA1789-like"/>
    <property type="match status" value="1"/>
</dbReference>
<name>A0A919WAC0_9ACTN</name>
<evidence type="ECO:0000256" key="5">
    <source>
        <dbReference type="SAM" id="SignalP"/>
    </source>
</evidence>
<dbReference type="AlphaFoldDB" id="A0A919WAC0"/>
<dbReference type="InterPro" id="IPR028082">
    <property type="entry name" value="Peripla_BP_I"/>
</dbReference>
<dbReference type="InterPro" id="IPR028081">
    <property type="entry name" value="Leu-bd"/>
</dbReference>
<feature type="chain" id="PRO_5039328146" evidence="5">
    <location>
        <begin position="22"/>
        <end position="394"/>
    </location>
</feature>
<reference evidence="7 8" key="1">
    <citation type="submission" date="2021-03" db="EMBL/GenBank/DDBJ databases">
        <title>Whole genome shotgun sequence of Actinoplanes toevensis NBRC 105298.</title>
        <authorList>
            <person name="Komaki H."/>
            <person name="Tamura T."/>
        </authorList>
    </citation>
    <scope>NUCLEOTIDE SEQUENCE [LARGE SCALE GENOMIC DNA]</scope>
    <source>
        <strain evidence="7 8">NBRC 105298</strain>
    </source>
</reference>
<evidence type="ECO:0000256" key="3">
    <source>
        <dbReference type="ARBA" id="ARBA00022729"/>
    </source>
</evidence>